<evidence type="ECO:0000313" key="12">
    <source>
        <dbReference type="Proteomes" id="UP000316079"/>
    </source>
</evidence>
<evidence type="ECO:0000256" key="2">
    <source>
        <dbReference type="ARBA" id="ARBA00008921"/>
    </source>
</evidence>
<keyword evidence="12" id="KW-1185">Reference proteome</keyword>
<dbReference type="OrthoDB" id="10005435at2759"/>
<evidence type="ECO:0008006" key="13">
    <source>
        <dbReference type="Google" id="ProtNLM"/>
    </source>
</evidence>
<evidence type="ECO:0000256" key="10">
    <source>
        <dbReference type="SAM" id="SignalP"/>
    </source>
</evidence>
<accession>A0A553PJ14</accession>
<comment type="caution">
    <text evidence="11">The sequence shown here is derived from an EMBL/GenBank/DDBJ whole genome shotgun (WGS) entry which is preliminary data.</text>
</comment>
<gene>
    <name evidence="11" type="ORF">DNTS_005804</name>
</gene>
<feature type="signal peptide" evidence="10">
    <location>
        <begin position="1"/>
        <end position="23"/>
    </location>
</feature>
<dbReference type="PANTHER" id="PTHR48423:SF1">
    <property type="entry name" value="INTERLEUKIN-27 RECEPTOR SUBUNIT ALPHA"/>
    <property type="match status" value="1"/>
</dbReference>
<comment type="similarity">
    <text evidence="2">Belongs to the type I cytokine receptor family. Type 2 subfamily.</text>
</comment>
<evidence type="ECO:0000256" key="5">
    <source>
        <dbReference type="ARBA" id="ARBA00022737"/>
    </source>
</evidence>
<keyword evidence="9" id="KW-0325">Glycoprotein</keyword>
<dbReference type="InterPro" id="IPR013783">
    <property type="entry name" value="Ig-like_fold"/>
</dbReference>
<evidence type="ECO:0000256" key="3">
    <source>
        <dbReference type="ARBA" id="ARBA00022692"/>
    </source>
</evidence>
<keyword evidence="7" id="KW-0472">Membrane</keyword>
<keyword evidence="8" id="KW-0675">Receptor</keyword>
<dbReference type="STRING" id="623744.A0A553PJ14"/>
<evidence type="ECO:0000313" key="11">
    <source>
        <dbReference type="EMBL" id="TRY77659.1"/>
    </source>
</evidence>
<dbReference type="SUPFAM" id="SSF49265">
    <property type="entry name" value="Fibronectin type III"/>
    <property type="match status" value="2"/>
</dbReference>
<keyword evidence="5" id="KW-0677">Repeat</keyword>
<evidence type="ECO:0000256" key="7">
    <source>
        <dbReference type="ARBA" id="ARBA00023136"/>
    </source>
</evidence>
<dbReference type="GO" id="GO:0016020">
    <property type="term" value="C:membrane"/>
    <property type="evidence" value="ECO:0007669"/>
    <property type="project" value="UniProtKB-SubCell"/>
</dbReference>
<feature type="non-terminal residue" evidence="11">
    <location>
        <position position="592"/>
    </location>
</feature>
<dbReference type="PANTHER" id="PTHR48423">
    <property type="entry name" value="INTERLEUKIN-27 RECEPTOR SUBUNIT ALPHA"/>
    <property type="match status" value="1"/>
</dbReference>
<dbReference type="EMBL" id="SRMA01026679">
    <property type="protein sequence ID" value="TRY77659.1"/>
    <property type="molecule type" value="Genomic_DNA"/>
</dbReference>
<protein>
    <recommendedName>
        <fullName evidence="13">Fibronectin type-III domain-containing protein</fullName>
    </recommendedName>
</protein>
<dbReference type="InterPro" id="IPR036116">
    <property type="entry name" value="FN3_sf"/>
</dbReference>
<evidence type="ECO:0000256" key="6">
    <source>
        <dbReference type="ARBA" id="ARBA00022989"/>
    </source>
</evidence>
<dbReference type="Proteomes" id="UP000316079">
    <property type="component" value="Unassembled WGS sequence"/>
</dbReference>
<dbReference type="Gene3D" id="2.60.40.10">
    <property type="entry name" value="Immunoglobulins"/>
    <property type="match status" value="3"/>
</dbReference>
<evidence type="ECO:0000256" key="1">
    <source>
        <dbReference type="ARBA" id="ARBA00004479"/>
    </source>
</evidence>
<evidence type="ECO:0000256" key="4">
    <source>
        <dbReference type="ARBA" id="ARBA00022729"/>
    </source>
</evidence>
<keyword evidence="3" id="KW-0812">Transmembrane</keyword>
<dbReference type="InterPro" id="IPR052672">
    <property type="entry name" value="Type1_Cytokine_Rcpt_Type2"/>
</dbReference>
<reference evidence="11 12" key="1">
    <citation type="journal article" date="2019" name="Sci. Data">
        <title>Hybrid genome assembly and annotation of Danionella translucida.</title>
        <authorList>
            <person name="Kadobianskyi M."/>
            <person name="Schulze L."/>
            <person name="Schuelke M."/>
            <person name="Judkewitz B."/>
        </authorList>
    </citation>
    <scope>NUCLEOTIDE SEQUENCE [LARGE SCALE GENOMIC DNA]</scope>
    <source>
        <strain evidence="11 12">Bolton</strain>
    </source>
</reference>
<evidence type="ECO:0000256" key="9">
    <source>
        <dbReference type="ARBA" id="ARBA00023180"/>
    </source>
</evidence>
<proteinExistence type="inferred from homology"/>
<keyword evidence="6" id="KW-1133">Transmembrane helix</keyword>
<evidence type="ECO:0000256" key="8">
    <source>
        <dbReference type="ARBA" id="ARBA00023170"/>
    </source>
</evidence>
<keyword evidence="4 10" id="KW-0732">Signal</keyword>
<organism evidence="11 12">
    <name type="scientific">Danionella cerebrum</name>
    <dbReference type="NCBI Taxonomy" id="2873325"/>
    <lineage>
        <taxon>Eukaryota</taxon>
        <taxon>Metazoa</taxon>
        <taxon>Chordata</taxon>
        <taxon>Craniata</taxon>
        <taxon>Vertebrata</taxon>
        <taxon>Euteleostomi</taxon>
        <taxon>Actinopterygii</taxon>
        <taxon>Neopterygii</taxon>
        <taxon>Teleostei</taxon>
        <taxon>Ostariophysi</taxon>
        <taxon>Cypriniformes</taxon>
        <taxon>Danionidae</taxon>
        <taxon>Danioninae</taxon>
        <taxon>Danionella</taxon>
    </lineage>
</organism>
<name>A0A553PJ14_9TELE</name>
<feature type="chain" id="PRO_5022023884" description="Fibronectin type-III domain-containing protein" evidence="10">
    <location>
        <begin position="24"/>
        <end position="592"/>
    </location>
</feature>
<sequence>MSSEWTWSLLFVLGFLVDTGAHGGTVCTVKSSKGKEVLVGSNFTVSCNFNKDCTRQVFWNNAEISYKELPNSNEVFVFVENLTEPSIFTCRCTEDPEPCGIDINPGYPPQVTQNLSCDRKTQFGNVSCTWGAGRNTKILTTCHLRVKDDLHYGFESFMNSTAFCSITFPIKSSLTSELVVFLNVSNSLGSQSSGPHLFNLNDIVKPSVPTISRMVCSSRWCNLHVDKHSVYLHEGRYKAPKEEWKTNGKSGLNISSLQPHTTYRFQIRRKINETVGLWSDWSQEMNEKTEEEAPDKVLNVWYLNDPQPSKPGNCFYIIWKASYLTPELSASDSKGKIKRYNITIQENSTVTKLREVIPPKTNQTVCCSQCSVSVSAENSMGQSPQRFMRLLPPNSVSSLQSYNILNHHSIALFWPKLAIGSNSTEYVVHWHPVGDKGTIQWIKVFDVAANITGKFLDCFQCLLPRVIPDPANSKCAKSYADYEDIKCYLEKCDSNMIQEPDNVEVEEVPHAQTCTYIKSFSFESDSSDDTNNTSSTDITDDYIISHETLSVGGDEGDKNDEELSLDEFKFFPSIHCPFLEPWVSAGGMLTLD</sequence>
<dbReference type="AlphaFoldDB" id="A0A553PJ14"/>
<comment type="subcellular location">
    <subcellularLocation>
        <location evidence="1">Membrane</location>
        <topology evidence="1">Single-pass type I membrane protein</topology>
    </subcellularLocation>
</comment>